<dbReference type="PROSITE" id="PS50158">
    <property type="entry name" value="ZF_CCHC"/>
    <property type="match status" value="1"/>
</dbReference>
<dbReference type="InParanoid" id="A0A669EF92"/>
<evidence type="ECO:0000256" key="3">
    <source>
        <dbReference type="SAM" id="Coils"/>
    </source>
</evidence>
<keyword evidence="2" id="KW-0863">Zinc-finger</keyword>
<dbReference type="GeneTree" id="ENSGT01050000244855"/>
<sequence length="1106" mass="122357">MSAPFCLEDFLKAPSVVLLESYRKCELLQIAEHLKLQVSKTLRKSDLKARVVDKLVEAGLMHAPDLPEVPVVSGEPSQTSSVEGDHKDGMGHDSVGDERGKTPRTLPRYDPLSPGSSEARDGARLKVRLARLQLEAEEKAQVRRAQLELEIRKLEIEADKTVRLRKLELESQPRASSVSADGPGSAPVSTTPYDISKCISLVPAFKEAEVDSYFAAFERIAGALQWPSEIWPLLLQCKLTGKAQEVVAALPLKDSLEYSCVKSAVLQAYELVPEAYRQKFRLQKKLPSQTYVEFAREKGILFDKWCSASKASDYDSLRELMLLEDFKKCLPESIVLYLNEQKVTTLATAGVLADEYVLTHKSSFLVKEKSQFSAGQQARTVKPLGSKESRECFYCHKPGHVIADCLALKRKTVNSQQPKGVAFVKAASHPEVLDRGGKVPDPCFDPFIFDGFVSLTDKSADLKSVRILRDTGGSQTLILSSALPFSADSACGFNVVLRGIEMGYAPRPVHQVYIKSELVTGFFPVAVCPTLPIEGVAMLLGNDIAGGLVRPSLEVLDKPLSSDALDISVTPKLYPACVVTRAQARKDGDVTLADSVLMTSFSEEGAALPDENNVLSSPDLENPEEPGPSVKEIPLSLTRENLSAAQLVDESLQRCFKHVVSAEQAKNEQQAYFIEQGVLMRQWFPLGARSVDWSKVKQIVIPTLYRSKILALAHESQWSGHLGITKTYQLLLKHFFWPGMKRDVAAFCRSCHVCQLAGKPNQVIPPAPLCPIPVVDQPFDHVIVDCVGPLPRTKSGNQYLLTIMCAATRFPEAIPLHKITARSVVRALTKFFSTFGLPKVIQTDQGSNFQSKLFKQVAKSLQIKQVVSSAYHPESQGALERWHQTLKAMLRKYCFEAKVDWDEGIPFVLFAAREAVQESLGFSPSELVFGHTPRGPLKAIKEELLIPEGSPRVGVTKYVQDFRERLSQANALAKQHLAVSQGKMKRTYDKVAVKRQFQTGDEVLVLLPVPGSSLSAKYEGPYEVRERVGETDYIIGTPNRRRKSRVCHINMLKLYHSRPQPKPAGSCAPVAVFSHSEVESTDEADGLKLNYSGCSKPRLPNSEVWK</sequence>
<feature type="region of interest" description="Disordered" evidence="4">
    <location>
        <begin position="66"/>
        <end position="120"/>
    </location>
</feature>
<dbReference type="InterPro" id="IPR041588">
    <property type="entry name" value="Integrase_H2C2"/>
</dbReference>
<dbReference type="InterPro" id="IPR036397">
    <property type="entry name" value="RNaseH_sf"/>
</dbReference>
<evidence type="ECO:0000259" key="6">
    <source>
        <dbReference type="PROSITE" id="PS50994"/>
    </source>
</evidence>
<feature type="compositionally biased region" description="Basic and acidic residues" evidence="4">
    <location>
        <begin position="83"/>
        <end position="101"/>
    </location>
</feature>
<feature type="coiled-coil region" evidence="3">
    <location>
        <begin position="137"/>
        <end position="164"/>
    </location>
</feature>
<feature type="domain" description="Integrase catalytic" evidence="6">
    <location>
        <begin position="774"/>
        <end position="932"/>
    </location>
</feature>
<dbReference type="PROSITE" id="PS50994">
    <property type="entry name" value="INTEGRASE"/>
    <property type="match status" value="1"/>
</dbReference>
<dbReference type="FunFam" id="1.10.340.70:FF:000001">
    <property type="entry name" value="Retrovirus-related Pol polyprotein from transposon gypsy-like Protein"/>
    <property type="match status" value="1"/>
</dbReference>
<accession>A0A669EF92</accession>
<reference evidence="7" key="3">
    <citation type="submission" date="2025-09" db="UniProtKB">
        <authorList>
            <consortium name="Ensembl"/>
        </authorList>
    </citation>
    <scope>IDENTIFICATION</scope>
</reference>
<dbReference type="Pfam" id="PF00665">
    <property type="entry name" value="rve"/>
    <property type="match status" value="1"/>
</dbReference>
<protein>
    <recommendedName>
        <fullName evidence="1">Gypsy retrotransposon integrase-like protein 1</fullName>
    </recommendedName>
</protein>
<dbReference type="InterPro" id="IPR001878">
    <property type="entry name" value="Znf_CCHC"/>
</dbReference>
<evidence type="ECO:0000256" key="4">
    <source>
        <dbReference type="SAM" id="MobiDB-lite"/>
    </source>
</evidence>
<proteinExistence type="predicted"/>
<dbReference type="InterPro" id="IPR038269">
    <property type="entry name" value="SCAN_sf"/>
</dbReference>
<dbReference type="PANTHER" id="PTHR46888:SF13">
    <property type="entry name" value="RIBONUCLEASE H"/>
    <property type="match status" value="1"/>
</dbReference>
<dbReference type="OMA" id="CCIEAVE"/>
<dbReference type="InterPro" id="IPR001584">
    <property type="entry name" value="Integrase_cat-core"/>
</dbReference>
<dbReference type="PANTHER" id="PTHR46888">
    <property type="entry name" value="ZINC KNUCKLE DOMAINCONTAINING PROTEIN-RELATED"/>
    <property type="match status" value="1"/>
</dbReference>
<evidence type="ECO:0000313" key="8">
    <source>
        <dbReference type="Proteomes" id="UP000005207"/>
    </source>
</evidence>
<reference evidence="7" key="2">
    <citation type="submission" date="2025-08" db="UniProtKB">
        <authorList>
            <consortium name="Ensembl"/>
        </authorList>
    </citation>
    <scope>IDENTIFICATION</scope>
</reference>
<dbReference type="SUPFAM" id="SSF47353">
    <property type="entry name" value="Retrovirus capsid dimerization domain-like"/>
    <property type="match status" value="1"/>
</dbReference>
<keyword evidence="3" id="KW-0175">Coiled coil</keyword>
<evidence type="ECO:0000256" key="1">
    <source>
        <dbReference type="ARBA" id="ARBA00039658"/>
    </source>
</evidence>
<dbReference type="SUPFAM" id="SSF53098">
    <property type="entry name" value="Ribonuclease H-like"/>
    <property type="match status" value="1"/>
</dbReference>
<dbReference type="GO" id="GO:0015074">
    <property type="term" value="P:DNA integration"/>
    <property type="evidence" value="ECO:0007669"/>
    <property type="project" value="InterPro"/>
</dbReference>
<keyword evidence="2" id="KW-0479">Metal-binding</keyword>
<dbReference type="Gene3D" id="1.10.340.70">
    <property type="match status" value="1"/>
</dbReference>
<dbReference type="Pfam" id="PF17921">
    <property type="entry name" value="Integrase_H2C2"/>
    <property type="match status" value="1"/>
</dbReference>
<dbReference type="AlphaFoldDB" id="A0A669EF92"/>
<evidence type="ECO:0000259" key="5">
    <source>
        <dbReference type="PROSITE" id="PS50158"/>
    </source>
</evidence>
<evidence type="ECO:0000313" key="7">
    <source>
        <dbReference type="Ensembl" id="ENSONIP00000069707.1"/>
    </source>
</evidence>
<dbReference type="InterPro" id="IPR003309">
    <property type="entry name" value="SCAN_dom"/>
</dbReference>
<dbReference type="Gene3D" id="1.10.4020.10">
    <property type="entry name" value="DNA breaking-rejoining enzymes"/>
    <property type="match status" value="1"/>
</dbReference>
<dbReference type="InterPro" id="IPR012337">
    <property type="entry name" value="RNaseH-like_sf"/>
</dbReference>
<dbReference type="SUPFAM" id="SSF57756">
    <property type="entry name" value="Retrovirus zinc finger-like domains"/>
    <property type="match status" value="1"/>
</dbReference>
<organism evidence="7 8">
    <name type="scientific">Oreochromis niloticus</name>
    <name type="common">Nile tilapia</name>
    <name type="synonym">Tilapia nilotica</name>
    <dbReference type="NCBI Taxonomy" id="8128"/>
    <lineage>
        <taxon>Eukaryota</taxon>
        <taxon>Metazoa</taxon>
        <taxon>Chordata</taxon>
        <taxon>Craniata</taxon>
        <taxon>Vertebrata</taxon>
        <taxon>Euteleostomi</taxon>
        <taxon>Actinopterygii</taxon>
        <taxon>Neopterygii</taxon>
        <taxon>Teleostei</taxon>
        <taxon>Neoteleostei</taxon>
        <taxon>Acanthomorphata</taxon>
        <taxon>Ovalentaria</taxon>
        <taxon>Cichlomorphae</taxon>
        <taxon>Cichliformes</taxon>
        <taxon>Cichlidae</taxon>
        <taxon>African cichlids</taxon>
        <taxon>Pseudocrenilabrinae</taxon>
        <taxon>Oreochromini</taxon>
        <taxon>Oreochromis</taxon>
    </lineage>
</organism>
<feature type="region of interest" description="Disordered" evidence="4">
    <location>
        <begin position="608"/>
        <end position="628"/>
    </location>
</feature>
<keyword evidence="8" id="KW-1185">Reference proteome</keyword>
<dbReference type="GO" id="GO:0003676">
    <property type="term" value="F:nucleic acid binding"/>
    <property type="evidence" value="ECO:0007669"/>
    <property type="project" value="InterPro"/>
</dbReference>
<dbReference type="InterPro" id="IPR054465">
    <property type="entry name" value="Integrase_p58-like_C"/>
</dbReference>
<dbReference type="Ensembl" id="ENSONIT00000051956.1">
    <property type="protein sequence ID" value="ENSONIP00000069707.1"/>
    <property type="gene ID" value="ENSONIG00000029587.1"/>
</dbReference>
<dbReference type="FunFam" id="3.30.420.10:FF:000032">
    <property type="entry name" value="Retrovirus-related Pol polyprotein from transposon 297-like Protein"/>
    <property type="match status" value="1"/>
</dbReference>
<dbReference type="Pfam" id="PF22938">
    <property type="entry name" value="Integrase_p58_C"/>
    <property type="match status" value="1"/>
</dbReference>
<dbReference type="Pfam" id="PF02023">
    <property type="entry name" value="SCAN"/>
    <property type="match status" value="1"/>
</dbReference>
<dbReference type="GO" id="GO:0008270">
    <property type="term" value="F:zinc ion binding"/>
    <property type="evidence" value="ECO:0007669"/>
    <property type="project" value="UniProtKB-KW"/>
</dbReference>
<dbReference type="InterPro" id="IPR036875">
    <property type="entry name" value="Znf_CCHC_sf"/>
</dbReference>
<evidence type="ECO:0000256" key="2">
    <source>
        <dbReference type="PROSITE-ProRule" id="PRU00047"/>
    </source>
</evidence>
<keyword evidence="2" id="KW-0862">Zinc</keyword>
<dbReference type="Gene3D" id="3.30.420.10">
    <property type="entry name" value="Ribonuclease H-like superfamily/Ribonuclease H"/>
    <property type="match status" value="1"/>
</dbReference>
<dbReference type="Gene3D" id="4.10.60.10">
    <property type="entry name" value="Zinc finger, CCHC-type"/>
    <property type="match status" value="1"/>
</dbReference>
<name>A0A669EF92_ORENI</name>
<reference evidence="8" key="1">
    <citation type="submission" date="2012-01" db="EMBL/GenBank/DDBJ databases">
        <title>The Genome Sequence of Oreochromis niloticus (Nile Tilapia).</title>
        <authorList>
            <consortium name="Broad Institute Genome Assembly Team"/>
            <consortium name="Broad Institute Sequencing Platform"/>
            <person name="Di Palma F."/>
            <person name="Johnson J."/>
            <person name="Lander E.S."/>
            <person name="Lindblad-Toh K."/>
        </authorList>
    </citation>
    <scope>NUCLEOTIDE SEQUENCE [LARGE SCALE GENOMIC DNA]</scope>
</reference>
<dbReference type="Proteomes" id="UP000005207">
    <property type="component" value="Linkage group LG23"/>
</dbReference>
<feature type="domain" description="CCHC-type" evidence="5">
    <location>
        <begin position="392"/>
        <end position="405"/>
    </location>
</feature>